<dbReference type="Proteomes" id="UP000077266">
    <property type="component" value="Unassembled WGS sequence"/>
</dbReference>
<gene>
    <name evidence="1" type="ORF">EXIGLDRAFT_733288</name>
</gene>
<evidence type="ECO:0000313" key="2">
    <source>
        <dbReference type="Proteomes" id="UP000077266"/>
    </source>
</evidence>
<sequence>MSSAEGHVIACSRDNLPEPILDYILDLAGTSIADARAFSLVCRAWLIPARAVLFREVTVLVGSGYRITASVGKTHPDGREITLYPRCMAARGFTQLASCTSYLLSFVQVLKTSNDDLVQFLSSNMPNGSLQRIRELWLSDMSVSTDVDFHRLFEHFPVLRALRIQKLRGARPSRDADILGVERAGPVFVRLVGCVSLALRDSLAGSNHSQIVEFSTFHVDPVETYADGVAGVFRKHADTLSVVNFYMPYFAMGNAHIFTSIVPILDERCVLHTLHLEFVQSSEAALIIELLTVPRLASLRYLRITFNGCLSQDAGLEHLCAGVNELLAQRVPPLERISLIIPCSHWACPIQLKKRFPLLSAREVLRVCVIPASEISVYSYSI</sequence>
<protein>
    <recommendedName>
        <fullName evidence="3">F-box domain-containing protein</fullName>
    </recommendedName>
</protein>
<dbReference type="AlphaFoldDB" id="A0A165BBT8"/>
<evidence type="ECO:0000313" key="1">
    <source>
        <dbReference type="EMBL" id="KZV80278.1"/>
    </source>
</evidence>
<organism evidence="1 2">
    <name type="scientific">Exidia glandulosa HHB12029</name>
    <dbReference type="NCBI Taxonomy" id="1314781"/>
    <lineage>
        <taxon>Eukaryota</taxon>
        <taxon>Fungi</taxon>
        <taxon>Dikarya</taxon>
        <taxon>Basidiomycota</taxon>
        <taxon>Agaricomycotina</taxon>
        <taxon>Agaricomycetes</taxon>
        <taxon>Auriculariales</taxon>
        <taxon>Exidiaceae</taxon>
        <taxon>Exidia</taxon>
    </lineage>
</organism>
<reference evidence="1 2" key="1">
    <citation type="journal article" date="2016" name="Mol. Biol. Evol.">
        <title>Comparative Genomics of Early-Diverging Mushroom-Forming Fungi Provides Insights into the Origins of Lignocellulose Decay Capabilities.</title>
        <authorList>
            <person name="Nagy L.G."/>
            <person name="Riley R."/>
            <person name="Tritt A."/>
            <person name="Adam C."/>
            <person name="Daum C."/>
            <person name="Floudas D."/>
            <person name="Sun H."/>
            <person name="Yadav J.S."/>
            <person name="Pangilinan J."/>
            <person name="Larsson K.H."/>
            <person name="Matsuura K."/>
            <person name="Barry K."/>
            <person name="Labutti K."/>
            <person name="Kuo R."/>
            <person name="Ohm R.A."/>
            <person name="Bhattacharya S.S."/>
            <person name="Shirouzu T."/>
            <person name="Yoshinaga Y."/>
            <person name="Martin F.M."/>
            <person name="Grigoriev I.V."/>
            <person name="Hibbett D.S."/>
        </authorList>
    </citation>
    <scope>NUCLEOTIDE SEQUENCE [LARGE SCALE GENOMIC DNA]</scope>
    <source>
        <strain evidence="1 2">HHB12029</strain>
    </source>
</reference>
<keyword evidence="2" id="KW-1185">Reference proteome</keyword>
<dbReference type="OrthoDB" id="2788229at2759"/>
<proteinExistence type="predicted"/>
<evidence type="ECO:0008006" key="3">
    <source>
        <dbReference type="Google" id="ProtNLM"/>
    </source>
</evidence>
<accession>A0A165BBT8</accession>
<dbReference type="InParanoid" id="A0A165BBT8"/>
<dbReference type="EMBL" id="KV426500">
    <property type="protein sequence ID" value="KZV80278.1"/>
    <property type="molecule type" value="Genomic_DNA"/>
</dbReference>
<name>A0A165BBT8_EXIGL</name>